<dbReference type="PIRSF" id="PIRSF034888">
    <property type="entry name" value="P-loop_UCP034888"/>
    <property type="match status" value="1"/>
</dbReference>
<protein>
    <submittedName>
        <fullName evidence="4">DUF3696 domain-containing protein</fullName>
    </submittedName>
</protein>
<feature type="domain" description="DUF3696" evidence="2">
    <location>
        <begin position="298"/>
        <end position="345"/>
    </location>
</feature>
<name>A0AAD0TS01_9BACT</name>
<dbReference type="RefSeq" id="WP_105917790.1">
    <property type="nucleotide sequence ID" value="NZ_CP021072.1"/>
</dbReference>
<keyword evidence="1" id="KW-0472">Membrane</keyword>
<dbReference type="AlphaFoldDB" id="A0AAD0TS01"/>
<evidence type="ECO:0000259" key="3">
    <source>
        <dbReference type="Pfam" id="PF13175"/>
    </source>
</evidence>
<dbReference type="Gene3D" id="3.40.50.300">
    <property type="entry name" value="P-loop containing nucleotide triphosphate hydrolases"/>
    <property type="match status" value="1"/>
</dbReference>
<dbReference type="InterPro" id="IPR014592">
    <property type="entry name" value="P-loop_UCP034888"/>
</dbReference>
<dbReference type="Pfam" id="PF13175">
    <property type="entry name" value="AAA_15"/>
    <property type="match status" value="1"/>
</dbReference>
<keyword evidence="1" id="KW-1133">Transmembrane helix</keyword>
<dbReference type="PANTHER" id="PTHR43581">
    <property type="entry name" value="ATP/GTP PHOSPHATASE"/>
    <property type="match status" value="1"/>
</dbReference>
<dbReference type="Proteomes" id="UP000273809">
    <property type="component" value="Chromosome"/>
</dbReference>
<dbReference type="GeneID" id="56460272"/>
<accession>A0AAD0TS01</accession>
<keyword evidence="1" id="KW-0812">Transmembrane</keyword>
<feature type="domain" description="Endonuclease GajA/Old nuclease/RecF-like AAA" evidence="3">
    <location>
        <begin position="66"/>
        <end position="283"/>
    </location>
</feature>
<gene>
    <name evidence="4" type="ORF">ACRYA_0045</name>
</gene>
<proteinExistence type="predicted"/>
<dbReference type="InterPro" id="IPR051396">
    <property type="entry name" value="Bact_Antivir_Def_Nuclease"/>
</dbReference>
<feature type="transmembrane region" description="Helical" evidence="1">
    <location>
        <begin position="213"/>
        <end position="234"/>
    </location>
</feature>
<dbReference type="KEGG" id="acre:ACRYA_0045"/>
<evidence type="ECO:0000313" key="4">
    <source>
        <dbReference type="EMBL" id="AYJ79221.1"/>
    </source>
</evidence>
<dbReference type="InterPro" id="IPR041685">
    <property type="entry name" value="AAA_GajA/Old/RecF-like"/>
</dbReference>
<dbReference type="EMBL" id="CP032823">
    <property type="protein sequence ID" value="AYJ79221.1"/>
    <property type="molecule type" value="Genomic_DNA"/>
</dbReference>
<evidence type="ECO:0000313" key="5">
    <source>
        <dbReference type="Proteomes" id="UP000273809"/>
    </source>
</evidence>
<evidence type="ECO:0000256" key="1">
    <source>
        <dbReference type="SAM" id="Phobius"/>
    </source>
</evidence>
<reference evidence="4 5" key="1">
    <citation type="submission" date="2018-10" db="EMBL/GenBank/DDBJ databases">
        <title>Complete genome sequences of Arcobacter cryaerophilus strains ATCC 43158 and ATCC 49615.</title>
        <authorList>
            <person name="Miller W.G."/>
            <person name="Yee E."/>
            <person name="Bono J.L."/>
        </authorList>
    </citation>
    <scope>NUCLEOTIDE SEQUENCE [LARGE SCALE GENOMIC DNA]</scope>
    <source>
        <strain evidence="4 5">ATCC 43158</strain>
    </source>
</reference>
<organism evidence="4 5">
    <name type="scientific">Aliarcobacter cryaerophilus ATCC 43158</name>
    <dbReference type="NCBI Taxonomy" id="1032070"/>
    <lineage>
        <taxon>Bacteria</taxon>
        <taxon>Pseudomonadati</taxon>
        <taxon>Campylobacterota</taxon>
        <taxon>Epsilonproteobacteria</taxon>
        <taxon>Campylobacterales</taxon>
        <taxon>Arcobacteraceae</taxon>
        <taxon>Aliarcobacter</taxon>
    </lineage>
</organism>
<dbReference type="InterPro" id="IPR022532">
    <property type="entry name" value="DUF3696"/>
</dbReference>
<dbReference type="SUPFAM" id="SSF52540">
    <property type="entry name" value="P-loop containing nucleoside triphosphate hydrolases"/>
    <property type="match status" value="1"/>
</dbReference>
<dbReference type="Pfam" id="PF12476">
    <property type="entry name" value="DUF3696"/>
    <property type="match status" value="1"/>
</dbReference>
<dbReference type="InterPro" id="IPR027417">
    <property type="entry name" value="P-loop_NTPase"/>
</dbReference>
<evidence type="ECO:0000259" key="2">
    <source>
        <dbReference type="Pfam" id="PF12476"/>
    </source>
</evidence>
<sequence>MYITQLNLKDFKSHRDGKIKFKNITLLTGLNGAGKSSIFQSLRMFWQLLYSGDLVLNEYGELSTLKNTNSKEKSFNLELFFSEEKSLNVSVNLENDTITHIGSEEFKKENIHLIYLSANRLGPTEFQHIRNSRTSLYNNVGVNGEFTLDILSKFRDELLPDEFKKDIEKQNTIINHVEKWLQEISPNVKLETELNKKMNVASFSINGYTPYNVGFGISYTLSILVQLIYSIYLFDKHKIKSLILIENPEAHLHPKGQTKLAEFISRITNFGIQVIIETHSDYILDGLRLSVKDKKIGKDKTQLHYFELDEILNTKVLSPEIGEEGHLDEWPENFFDTSLNNKMRLM</sequence>
<dbReference type="PANTHER" id="PTHR43581:SF2">
    <property type="entry name" value="EXCINUCLEASE ATPASE SUBUNIT"/>
    <property type="match status" value="1"/>
</dbReference>